<feature type="non-terminal residue" evidence="1">
    <location>
        <position position="1"/>
    </location>
</feature>
<dbReference type="Proteomes" id="UP001381693">
    <property type="component" value="Unassembled WGS sequence"/>
</dbReference>
<reference evidence="1 2" key="1">
    <citation type="submission" date="2023-11" db="EMBL/GenBank/DDBJ databases">
        <title>Halocaridina rubra genome assembly.</title>
        <authorList>
            <person name="Smith C."/>
        </authorList>
    </citation>
    <scope>NUCLEOTIDE SEQUENCE [LARGE SCALE GENOMIC DNA]</scope>
    <source>
        <strain evidence="1">EP-1</strain>
        <tissue evidence="1">Whole</tissue>
    </source>
</reference>
<comment type="caution">
    <text evidence="1">The sequence shown here is derived from an EMBL/GenBank/DDBJ whole genome shotgun (WGS) entry which is preliminary data.</text>
</comment>
<proteinExistence type="predicted"/>
<dbReference type="EMBL" id="JAXCGZ010009485">
    <property type="protein sequence ID" value="KAK7077031.1"/>
    <property type="molecule type" value="Genomic_DNA"/>
</dbReference>
<organism evidence="1 2">
    <name type="scientific">Halocaridina rubra</name>
    <name type="common">Hawaiian red shrimp</name>
    <dbReference type="NCBI Taxonomy" id="373956"/>
    <lineage>
        <taxon>Eukaryota</taxon>
        <taxon>Metazoa</taxon>
        <taxon>Ecdysozoa</taxon>
        <taxon>Arthropoda</taxon>
        <taxon>Crustacea</taxon>
        <taxon>Multicrustacea</taxon>
        <taxon>Malacostraca</taxon>
        <taxon>Eumalacostraca</taxon>
        <taxon>Eucarida</taxon>
        <taxon>Decapoda</taxon>
        <taxon>Pleocyemata</taxon>
        <taxon>Caridea</taxon>
        <taxon>Atyoidea</taxon>
        <taxon>Atyidae</taxon>
        <taxon>Halocaridina</taxon>
    </lineage>
</organism>
<name>A0AAN9A1K9_HALRR</name>
<gene>
    <name evidence="1" type="ORF">SK128_008306</name>
</gene>
<keyword evidence="2" id="KW-1185">Reference proteome</keyword>
<dbReference type="AlphaFoldDB" id="A0AAN9A1K9"/>
<sequence length="59" mass="6943">CGHRKRTVTEGRLNIELSWTDLFKFKKPSAVVSQWAVDAMSQLNAIKQHLQKWSRLYKL</sequence>
<protein>
    <submittedName>
        <fullName evidence="1">Uncharacterized protein</fullName>
    </submittedName>
</protein>
<evidence type="ECO:0000313" key="2">
    <source>
        <dbReference type="Proteomes" id="UP001381693"/>
    </source>
</evidence>
<accession>A0AAN9A1K9</accession>
<evidence type="ECO:0000313" key="1">
    <source>
        <dbReference type="EMBL" id="KAK7077031.1"/>
    </source>
</evidence>